<dbReference type="EMBL" id="CP009287">
    <property type="protein sequence ID" value="AIQ66979.1"/>
    <property type="molecule type" value="Genomic_DNA"/>
</dbReference>
<dbReference type="InterPro" id="IPR029039">
    <property type="entry name" value="Flavoprotein-like_sf"/>
</dbReference>
<name>A0A089NDD0_9BACL</name>
<dbReference type="OrthoDB" id="9805976at2"/>
<dbReference type="RefSeq" id="WP_025703788.1">
    <property type="nucleotide sequence ID" value="NZ_CP009287.1"/>
</dbReference>
<evidence type="ECO:0000313" key="2">
    <source>
        <dbReference type="Proteomes" id="UP000029500"/>
    </source>
</evidence>
<accession>A0A089NDD0</accession>
<dbReference type="SUPFAM" id="SSF52218">
    <property type="entry name" value="Flavoproteins"/>
    <property type="match status" value="1"/>
</dbReference>
<dbReference type="AlphaFoldDB" id="A0A089NDD0"/>
<gene>
    <name evidence="1" type="ORF">PGRAT_04445</name>
</gene>
<proteinExistence type="predicted"/>
<keyword evidence="2" id="KW-1185">Reference proteome</keyword>
<dbReference type="Gene3D" id="3.40.50.360">
    <property type="match status" value="1"/>
</dbReference>
<protein>
    <submittedName>
        <fullName evidence="1">Flavoprotein</fullName>
    </submittedName>
</protein>
<dbReference type="STRING" id="189425.PGRAT_04445"/>
<dbReference type="eggNOG" id="COG0655">
    <property type="taxonomic scope" value="Bacteria"/>
</dbReference>
<evidence type="ECO:0000313" key="1">
    <source>
        <dbReference type="EMBL" id="AIQ66979.1"/>
    </source>
</evidence>
<dbReference type="HOGENOM" id="CLU_121336_1_0_9"/>
<dbReference type="Proteomes" id="UP000029500">
    <property type="component" value="Chromosome"/>
</dbReference>
<organism evidence="1 2">
    <name type="scientific">Paenibacillus graminis</name>
    <dbReference type="NCBI Taxonomy" id="189425"/>
    <lineage>
        <taxon>Bacteria</taxon>
        <taxon>Bacillati</taxon>
        <taxon>Bacillota</taxon>
        <taxon>Bacilli</taxon>
        <taxon>Bacillales</taxon>
        <taxon>Paenibacillaceae</taxon>
        <taxon>Paenibacillus</taxon>
    </lineage>
</organism>
<dbReference type="KEGG" id="pgm:PGRAT_04445"/>
<sequence>MKMIIHDLDQQEYAAWVEAPQEDVTVISDNGTIRHCTGCFGCWIRTPGVCVLKDGYHNMGELLSKCDELTVISKCVYGSYSPFILNVLNRSISYVLPYFVTKNGETHHRKRYDHQFVLSVHFYGEDLTEAEMETARTLVAANSMNLYSIGNTVYFHNSLQAVKEVLA</sequence>
<reference evidence="1 2" key="1">
    <citation type="submission" date="2014-08" db="EMBL/GenBank/DDBJ databases">
        <title>Comparative genomics of the Paenibacillus odorifer group.</title>
        <authorList>
            <person name="den Bakker H.C."/>
            <person name="Tsai Y.-C."/>
            <person name="Martin N."/>
            <person name="Korlach J."/>
            <person name="Wiedmann M."/>
        </authorList>
    </citation>
    <scope>NUCLEOTIDE SEQUENCE [LARGE SCALE GENOMIC DNA]</scope>
    <source>
        <strain evidence="1 2">DSM 15220</strain>
    </source>
</reference>